<feature type="transmembrane region" description="Helical" evidence="5">
    <location>
        <begin position="343"/>
        <end position="361"/>
    </location>
</feature>
<dbReference type="PANTHER" id="PTHR24224:SF37">
    <property type="entry name" value="G-PROTEIN COUPLED RECEPTORS FAMILY 1 PROFILE DOMAIN-CONTAINING PROTEIN"/>
    <property type="match status" value="1"/>
</dbReference>
<dbReference type="AlphaFoldDB" id="A0A914VBR7"/>
<dbReference type="InterPro" id="IPR052665">
    <property type="entry name" value="Neuropeptide-GPCR"/>
</dbReference>
<organism evidence="7 8">
    <name type="scientific">Plectus sambesii</name>
    <dbReference type="NCBI Taxonomy" id="2011161"/>
    <lineage>
        <taxon>Eukaryota</taxon>
        <taxon>Metazoa</taxon>
        <taxon>Ecdysozoa</taxon>
        <taxon>Nematoda</taxon>
        <taxon>Chromadorea</taxon>
        <taxon>Plectida</taxon>
        <taxon>Plectina</taxon>
        <taxon>Plectoidea</taxon>
        <taxon>Plectidae</taxon>
        <taxon>Plectus</taxon>
    </lineage>
</organism>
<keyword evidence="2 5" id="KW-0812">Transmembrane</keyword>
<dbReference type="PANTHER" id="PTHR24224">
    <property type="entry name" value="CARDIOACCELERATORY PEPTIDE RECEPTOR-RELATED"/>
    <property type="match status" value="1"/>
</dbReference>
<dbReference type="WBParaSite" id="PSAMB.scaffold1685size28741.g14407.t1">
    <property type="protein sequence ID" value="PSAMB.scaffold1685size28741.g14407.t1"/>
    <property type="gene ID" value="PSAMB.scaffold1685size28741.g14407"/>
</dbReference>
<evidence type="ECO:0000256" key="2">
    <source>
        <dbReference type="ARBA" id="ARBA00022692"/>
    </source>
</evidence>
<keyword evidence="7" id="KW-1185">Reference proteome</keyword>
<evidence type="ECO:0000313" key="7">
    <source>
        <dbReference type="Proteomes" id="UP000887566"/>
    </source>
</evidence>
<evidence type="ECO:0000313" key="8">
    <source>
        <dbReference type="WBParaSite" id="PSAMB.scaffold1685size28741.g14407.t1"/>
    </source>
</evidence>
<dbReference type="Gene3D" id="1.20.1070.10">
    <property type="entry name" value="Rhodopsin 7-helix transmembrane proteins"/>
    <property type="match status" value="1"/>
</dbReference>
<feature type="transmembrane region" description="Helical" evidence="5">
    <location>
        <begin position="20"/>
        <end position="41"/>
    </location>
</feature>
<name>A0A914VBR7_9BILA</name>
<feature type="transmembrane region" description="Helical" evidence="5">
    <location>
        <begin position="62"/>
        <end position="85"/>
    </location>
</feature>
<feature type="transmembrane region" description="Helical" evidence="5">
    <location>
        <begin position="300"/>
        <end position="323"/>
    </location>
</feature>
<dbReference type="GO" id="GO:0016020">
    <property type="term" value="C:membrane"/>
    <property type="evidence" value="ECO:0007669"/>
    <property type="project" value="UniProtKB-SubCell"/>
</dbReference>
<proteinExistence type="predicted"/>
<feature type="transmembrane region" description="Helical" evidence="5">
    <location>
        <begin position="148"/>
        <end position="167"/>
    </location>
</feature>
<keyword evidence="3 5" id="KW-1133">Transmembrane helix</keyword>
<feature type="domain" description="G-protein coupled receptors family 1 profile" evidence="6">
    <location>
        <begin position="35"/>
        <end position="355"/>
    </location>
</feature>
<comment type="subcellular location">
    <subcellularLocation>
        <location evidence="1">Membrane</location>
    </subcellularLocation>
</comment>
<feature type="transmembrane region" description="Helical" evidence="5">
    <location>
        <begin position="105"/>
        <end position="127"/>
    </location>
</feature>
<dbReference type="InterPro" id="IPR017452">
    <property type="entry name" value="GPCR_Rhodpsn_7TM"/>
</dbReference>
<accession>A0A914VBR7</accession>
<evidence type="ECO:0000256" key="5">
    <source>
        <dbReference type="SAM" id="Phobius"/>
    </source>
</evidence>
<dbReference type="Proteomes" id="UP000887566">
    <property type="component" value="Unplaced"/>
</dbReference>
<dbReference type="PROSITE" id="PS50262">
    <property type="entry name" value="G_PROTEIN_RECEP_F1_2"/>
    <property type="match status" value="1"/>
</dbReference>
<evidence type="ECO:0000259" key="6">
    <source>
        <dbReference type="PROSITE" id="PS50262"/>
    </source>
</evidence>
<reference evidence="8" key="1">
    <citation type="submission" date="2022-11" db="UniProtKB">
        <authorList>
            <consortium name="WormBaseParasite"/>
        </authorList>
    </citation>
    <scope>IDENTIFICATION</scope>
</reference>
<evidence type="ECO:0000256" key="1">
    <source>
        <dbReference type="ARBA" id="ARBA00004370"/>
    </source>
</evidence>
<evidence type="ECO:0000256" key="4">
    <source>
        <dbReference type="ARBA" id="ARBA00023136"/>
    </source>
</evidence>
<keyword evidence="4 5" id="KW-0472">Membrane</keyword>
<protein>
    <submittedName>
        <fullName evidence="8">G-protein coupled receptors family 1 profile domain-containing protein</fullName>
    </submittedName>
</protein>
<feature type="transmembrane region" description="Helical" evidence="5">
    <location>
        <begin position="187"/>
        <end position="213"/>
    </location>
</feature>
<dbReference type="SUPFAM" id="SSF81321">
    <property type="entry name" value="Family A G protein-coupled receptor-like"/>
    <property type="match status" value="1"/>
</dbReference>
<evidence type="ECO:0000256" key="3">
    <source>
        <dbReference type="ARBA" id="ARBA00022989"/>
    </source>
</evidence>
<sequence length="392" mass="44576">MENLSASERPTTMEQLGKTAIQVLWIVVPILGMLMNTGVLLRLRRMAKEDWERFETSCAFTLAAMSLSDIICLLALLCQVIFMHIGSSTLWSSVNDTVLVVFCKLSLYIMHATSAFSMWCWLLLSAIRFVAVYKPIVYRVMWSGPRKALLTLVAACVALEAWILRYATYDADALACYHEQTPALDSILHMFEITWSYVVPLVLIIACDSFVLCRDHSSGQFISEFTGKRIESRPARGTIIAAGGTVEKSEEELLKYQSRSARWRRKVPLQRSLRSLQKRHSSSAATWANERTQKKLLHRCILLTLVNLGMNLPSYALRVYGILDLTLLSSTTHFYLEMVSQSLYFGQFSCNAIYLVMLVYAQDQHRDKAKPSSRPSSRNDTQTHTFKPFLQL</sequence>